<organism evidence="2 3">
    <name type="scientific">Skeletonema marinoi</name>
    <dbReference type="NCBI Taxonomy" id="267567"/>
    <lineage>
        <taxon>Eukaryota</taxon>
        <taxon>Sar</taxon>
        <taxon>Stramenopiles</taxon>
        <taxon>Ochrophyta</taxon>
        <taxon>Bacillariophyta</taxon>
        <taxon>Coscinodiscophyceae</taxon>
        <taxon>Thalassiosirophycidae</taxon>
        <taxon>Thalassiosirales</taxon>
        <taxon>Skeletonemataceae</taxon>
        <taxon>Skeletonema</taxon>
        <taxon>Skeletonema marinoi-dohrnii complex</taxon>
    </lineage>
</organism>
<gene>
    <name evidence="2" type="ORF">QTG54_015074</name>
</gene>
<name>A0AAD9D590_9STRA</name>
<protein>
    <submittedName>
        <fullName evidence="2">Uncharacterized protein</fullName>
    </submittedName>
</protein>
<dbReference type="EMBL" id="JATAAI010000040">
    <property type="protein sequence ID" value="KAK1734307.1"/>
    <property type="molecule type" value="Genomic_DNA"/>
</dbReference>
<dbReference type="AlphaFoldDB" id="A0AAD9D590"/>
<keyword evidence="3" id="KW-1185">Reference proteome</keyword>
<sequence>MKTEEAASYSSASSNSISRRMTMSNSKPKLLLLNPVAVLLGLILNKDWKMIRTLIAATSPDCFRDLASSISSCSQHKLNGMTLLHAIIRDNPPLDIVANIIRLCPEMAATCSIC</sequence>
<feature type="region of interest" description="Disordered" evidence="1">
    <location>
        <begin position="1"/>
        <end position="20"/>
    </location>
</feature>
<proteinExistence type="predicted"/>
<dbReference type="Proteomes" id="UP001224775">
    <property type="component" value="Unassembled WGS sequence"/>
</dbReference>
<accession>A0AAD9D590</accession>
<reference evidence="2" key="1">
    <citation type="submission" date="2023-06" db="EMBL/GenBank/DDBJ databases">
        <title>Survivors Of The Sea: Transcriptome response of Skeletonema marinoi to long-term dormancy.</title>
        <authorList>
            <person name="Pinder M.I.M."/>
            <person name="Kourtchenko O."/>
            <person name="Robertson E.K."/>
            <person name="Larsson T."/>
            <person name="Maumus F."/>
            <person name="Osuna-Cruz C.M."/>
            <person name="Vancaester E."/>
            <person name="Stenow R."/>
            <person name="Vandepoele K."/>
            <person name="Ploug H."/>
            <person name="Bruchert V."/>
            <person name="Godhe A."/>
            <person name="Topel M."/>
        </authorList>
    </citation>
    <scope>NUCLEOTIDE SEQUENCE</scope>
    <source>
        <strain evidence="2">R05AC</strain>
    </source>
</reference>
<feature type="compositionally biased region" description="Low complexity" evidence="1">
    <location>
        <begin position="1"/>
        <end position="18"/>
    </location>
</feature>
<comment type="caution">
    <text evidence="2">The sequence shown here is derived from an EMBL/GenBank/DDBJ whole genome shotgun (WGS) entry which is preliminary data.</text>
</comment>
<evidence type="ECO:0000256" key="1">
    <source>
        <dbReference type="SAM" id="MobiDB-lite"/>
    </source>
</evidence>
<evidence type="ECO:0000313" key="3">
    <source>
        <dbReference type="Proteomes" id="UP001224775"/>
    </source>
</evidence>
<evidence type="ECO:0000313" key="2">
    <source>
        <dbReference type="EMBL" id="KAK1734307.1"/>
    </source>
</evidence>